<comment type="caution">
    <text evidence="7">The sequence shown here is derived from an EMBL/GenBank/DDBJ whole genome shotgun (WGS) entry which is preliminary data.</text>
</comment>
<dbReference type="PANTHER" id="PTHR19818">
    <property type="entry name" value="ZINC FINGER PROTEIN ZIC AND GLI"/>
    <property type="match status" value="1"/>
</dbReference>
<dbReference type="PANTHER" id="PTHR19818:SF139">
    <property type="entry name" value="PAIR-RULE PROTEIN ODD-PAIRED"/>
    <property type="match status" value="1"/>
</dbReference>
<keyword evidence="3 5" id="KW-0863">Zinc-finger</keyword>
<evidence type="ECO:0000256" key="3">
    <source>
        <dbReference type="ARBA" id="ARBA00022771"/>
    </source>
</evidence>
<protein>
    <recommendedName>
        <fullName evidence="6">C2H2-type domain-containing protein</fullName>
    </recommendedName>
</protein>
<dbReference type="InterPro" id="IPR050329">
    <property type="entry name" value="GLI_C2H2-zinc-finger"/>
</dbReference>
<feature type="domain" description="C2H2-type" evidence="6">
    <location>
        <begin position="221"/>
        <end position="247"/>
    </location>
</feature>
<proteinExistence type="predicted"/>
<dbReference type="SMART" id="SM00355">
    <property type="entry name" value="ZnF_C2H2"/>
    <property type="match status" value="3"/>
</dbReference>
<keyword evidence="4" id="KW-0862">Zinc</keyword>
<evidence type="ECO:0000313" key="8">
    <source>
        <dbReference type="Proteomes" id="UP000249363"/>
    </source>
</evidence>
<dbReference type="GO" id="GO:0045944">
    <property type="term" value="P:positive regulation of transcription by RNA polymerase II"/>
    <property type="evidence" value="ECO:0007669"/>
    <property type="project" value="UniProtKB-ARBA"/>
</dbReference>
<reference evidence="7 8" key="1">
    <citation type="journal article" date="2017" name="Biotechnol. Biofuels">
        <title>Differential beta-glucosidase expression as a function of carbon source availability in Talaromyces amestolkiae: a genomic and proteomic approach.</title>
        <authorList>
            <person name="de Eugenio L.I."/>
            <person name="Mendez-Liter J.A."/>
            <person name="Nieto-Dominguez M."/>
            <person name="Alonso L."/>
            <person name="Gil-Munoz J."/>
            <person name="Barriuso J."/>
            <person name="Prieto A."/>
            <person name="Martinez M.J."/>
        </authorList>
    </citation>
    <scope>NUCLEOTIDE SEQUENCE [LARGE SCALE GENOMIC DNA]</scope>
    <source>
        <strain evidence="7 8">CIB</strain>
    </source>
</reference>
<dbReference type="GO" id="GO:0005634">
    <property type="term" value="C:nucleus"/>
    <property type="evidence" value="ECO:0007669"/>
    <property type="project" value="UniProtKB-ARBA"/>
</dbReference>
<dbReference type="Proteomes" id="UP000249363">
    <property type="component" value="Unassembled WGS sequence"/>
</dbReference>
<dbReference type="GeneID" id="63794650"/>
<accession>A0A364L0T5</accession>
<keyword evidence="8" id="KW-1185">Reference proteome</keyword>
<keyword evidence="2" id="KW-0677">Repeat</keyword>
<dbReference type="GO" id="GO:0000981">
    <property type="term" value="F:DNA-binding transcription factor activity, RNA polymerase II-specific"/>
    <property type="evidence" value="ECO:0007669"/>
    <property type="project" value="TreeGrafter"/>
</dbReference>
<sequence length="247" mass="28261">MSGFYPDQSQRALDEDMEDEMARQYYSSMGYQMGSPTMMTQYATVMPGTTGYVPASPVPSPGYHTPQSGRQYHNPYTLSSHSTATMQDYNPQLTTSSPPSYPGYMPESAYQPSMAYPHTPHHDEYIRQDHALQRQLSLSDAQDLEEYGIQDPSTGAWRCRYHGCTSKSVFTRACDLRKHFNRHRKHLFCRFEGCPQATEGGFSSKKDLARHEAKHNPQIPCECAGCDRVFSRMDNMKDHVRRIHGRR</sequence>
<dbReference type="InterPro" id="IPR036236">
    <property type="entry name" value="Znf_C2H2_sf"/>
</dbReference>
<evidence type="ECO:0000256" key="5">
    <source>
        <dbReference type="PROSITE-ProRule" id="PRU00042"/>
    </source>
</evidence>
<evidence type="ECO:0000256" key="2">
    <source>
        <dbReference type="ARBA" id="ARBA00022737"/>
    </source>
</evidence>
<dbReference type="AlphaFoldDB" id="A0A364L0T5"/>
<dbReference type="GO" id="GO:0008270">
    <property type="term" value="F:zinc ion binding"/>
    <property type="evidence" value="ECO:0007669"/>
    <property type="project" value="UniProtKB-KW"/>
</dbReference>
<evidence type="ECO:0000256" key="1">
    <source>
        <dbReference type="ARBA" id="ARBA00022723"/>
    </source>
</evidence>
<dbReference type="GO" id="GO:0000978">
    <property type="term" value="F:RNA polymerase II cis-regulatory region sequence-specific DNA binding"/>
    <property type="evidence" value="ECO:0007669"/>
    <property type="project" value="TreeGrafter"/>
</dbReference>
<organism evidence="7 8">
    <name type="scientific">Talaromyces amestolkiae</name>
    <dbReference type="NCBI Taxonomy" id="1196081"/>
    <lineage>
        <taxon>Eukaryota</taxon>
        <taxon>Fungi</taxon>
        <taxon>Dikarya</taxon>
        <taxon>Ascomycota</taxon>
        <taxon>Pezizomycotina</taxon>
        <taxon>Eurotiomycetes</taxon>
        <taxon>Eurotiomycetidae</taxon>
        <taxon>Eurotiales</taxon>
        <taxon>Trichocomaceae</taxon>
        <taxon>Talaromyces</taxon>
        <taxon>Talaromyces sect. Talaromyces</taxon>
    </lineage>
</organism>
<gene>
    <name evidence="7" type="ORF">BHQ10_005434</name>
</gene>
<dbReference type="OrthoDB" id="654211at2759"/>
<dbReference type="SUPFAM" id="SSF57667">
    <property type="entry name" value="beta-beta-alpha zinc fingers"/>
    <property type="match status" value="1"/>
</dbReference>
<keyword evidence="1" id="KW-0479">Metal-binding</keyword>
<evidence type="ECO:0000259" key="6">
    <source>
        <dbReference type="PROSITE" id="PS50157"/>
    </source>
</evidence>
<dbReference type="RefSeq" id="XP_040733938.1">
    <property type="nucleotide sequence ID" value="XM_040877910.1"/>
</dbReference>
<dbReference type="InterPro" id="IPR013087">
    <property type="entry name" value="Znf_C2H2_type"/>
</dbReference>
<dbReference type="STRING" id="1196081.A0A364L0T5"/>
<name>A0A364L0T5_TALAM</name>
<evidence type="ECO:0000313" key="7">
    <source>
        <dbReference type="EMBL" id="RAO69422.1"/>
    </source>
</evidence>
<dbReference type="EMBL" id="MIKG01000009">
    <property type="protein sequence ID" value="RAO69422.1"/>
    <property type="molecule type" value="Genomic_DNA"/>
</dbReference>
<dbReference type="PROSITE" id="PS00028">
    <property type="entry name" value="ZINC_FINGER_C2H2_1"/>
    <property type="match status" value="1"/>
</dbReference>
<dbReference type="PROSITE" id="PS50157">
    <property type="entry name" value="ZINC_FINGER_C2H2_2"/>
    <property type="match status" value="1"/>
</dbReference>
<dbReference type="Gene3D" id="3.30.160.60">
    <property type="entry name" value="Classic Zinc Finger"/>
    <property type="match status" value="1"/>
</dbReference>
<evidence type="ECO:0000256" key="4">
    <source>
        <dbReference type="ARBA" id="ARBA00022833"/>
    </source>
</evidence>